<keyword evidence="2" id="KW-1185">Reference proteome</keyword>
<evidence type="ECO:0000313" key="1">
    <source>
        <dbReference type="EMBL" id="QYC31240.1"/>
    </source>
</evidence>
<protein>
    <recommendedName>
        <fullName evidence="3">XRE family transcriptional regulator</fullName>
    </recommendedName>
</protein>
<dbReference type="EMBL" id="CP066882">
    <property type="protein sequence ID" value="QYC31240.1"/>
    <property type="molecule type" value="Genomic_DNA"/>
</dbReference>
<evidence type="ECO:0000313" key="2">
    <source>
        <dbReference type="Proteomes" id="UP000825369"/>
    </source>
</evidence>
<evidence type="ECO:0008006" key="3">
    <source>
        <dbReference type="Google" id="ProtNLM"/>
    </source>
</evidence>
<proteinExistence type="predicted"/>
<dbReference type="RefSeq" id="WP_219475277.1">
    <property type="nucleotide sequence ID" value="NZ_CP066882.1"/>
</dbReference>
<dbReference type="Proteomes" id="UP000825369">
    <property type="component" value="Chromosome"/>
</dbReference>
<sequence>MIQYLRRKKGKKMKNMTSFDAFLSIKKIKGIDFILNCLQVHKGTIKRWEKQQSIPKNYDTDLKKK</sequence>
<accession>A0ABX8TPI6</accession>
<gene>
    <name evidence="1" type="ORF">HGD80_01450</name>
</gene>
<organism evidence="1 2">
    <name type="scientific">Paulownia witches'-broom phytoplasma</name>
    <dbReference type="NCBI Taxonomy" id="39647"/>
    <lineage>
        <taxon>Bacteria</taxon>
        <taxon>Bacillati</taxon>
        <taxon>Mycoplasmatota</taxon>
        <taxon>Mollicutes</taxon>
        <taxon>Acholeplasmatales</taxon>
        <taxon>Acholeplasmataceae</taxon>
        <taxon>Candidatus Phytoplasma</taxon>
        <taxon>16SrI (Aster yellows group)</taxon>
    </lineage>
</organism>
<name>A0ABX8TPI6_9MOLU</name>
<reference evidence="1 2" key="1">
    <citation type="journal article" date="2021" name="Mol. Plant">
        <title>Genomic insights into the fast growth of paulownias and the formation of Paulownia witches' broom.</title>
        <authorList>
            <person name="Cao Y."/>
            <person name="Sun G."/>
            <person name="Zhai X."/>
            <person name="Xu P."/>
            <person name="Ma L."/>
            <person name="Deng M."/>
            <person name="Zhao Z."/>
            <person name="Yang H."/>
            <person name="Dong Y."/>
            <person name="Shang Z."/>
            <person name="Lv Y."/>
            <person name="Yan L."/>
            <person name="Liu H."/>
            <person name="Cao X."/>
            <person name="Li B."/>
            <person name="Wang Z."/>
            <person name="Zhao X."/>
            <person name="Yu H."/>
            <person name="Wang F."/>
            <person name="Ma W."/>
            <person name="Huang J."/>
            <person name="Fan G."/>
        </authorList>
    </citation>
    <scope>NUCLEOTIDE SEQUENCE [LARGE SCALE GENOMIC DNA]</scope>
    <source>
        <strain evidence="1 2">Zhengzhou</strain>
    </source>
</reference>